<evidence type="ECO:0000256" key="1">
    <source>
        <dbReference type="SAM" id="Phobius"/>
    </source>
</evidence>
<dbReference type="CDD" id="cd21809">
    <property type="entry name" value="ABC-2_lan_permease-like"/>
    <property type="match status" value="1"/>
</dbReference>
<name>A0A1M6UZU0_9FIRM</name>
<feature type="transmembrane region" description="Helical" evidence="1">
    <location>
        <begin position="46"/>
        <end position="71"/>
    </location>
</feature>
<gene>
    <name evidence="2" type="ORF">SAMN02745243_03649</name>
</gene>
<organism evidence="2 3">
    <name type="scientific">Hespellia stercorisuis DSM 15480</name>
    <dbReference type="NCBI Taxonomy" id="1121950"/>
    <lineage>
        <taxon>Bacteria</taxon>
        <taxon>Bacillati</taxon>
        <taxon>Bacillota</taxon>
        <taxon>Clostridia</taxon>
        <taxon>Lachnospirales</taxon>
        <taxon>Lachnospiraceae</taxon>
        <taxon>Hespellia</taxon>
    </lineage>
</organism>
<protein>
    <recommendedName>
        <fullName evidence="4">ABC-2 type transport system permease protein</fullName>
    </recommendedName>
</protein>
<keyword evidence="1" id="KW-1133">Transmembrane helix</keyword>
<dbReference type="Pfam" id="PF12730">
    <property type="entry name" value="ABC2_membrane_4"/>
    <property type="match status" value="1"/>
</dbReference>
<feature type="transmembrane region" description="Helical" evidence="1">
    <location>
        <begin position="134"/>
        <end position="154"/>
    </location>
</feature>
<dbReference type="Proteomes" id="UP000184301">
    <property type="component" value="Unassembled WGS sequence"/>
</dbReference>
<feature type="transmembrane region" description="Helical" evidence="1">
    <location>
        <begin position="227"/>
        <end position="246"/>
    </location>
</feature>
<dbReference type="STRING" id="1121950.SAMN02745243_03649"/>
<keyword evidence="1" id="KW-0472">Membrane</keyword>
<evidence type="ECO:0008006" key="4">
    <source>
        <dbReference type="Google" id="ProtNLM"/>
    </source>
</evidence>
<feature type="transmembrane region" description="Helical" evidence="1">
    <location>
        <begin position="15"/>
        <end position="34"/>
    </location>
</feature>
<evidence type="ECO:0000313" key="3">
    <source>
        <dbReference type="Proteomes" id="UP000184301"/>
    </source>
</evidence>
<dbReference type="RefSeq" id="WP_073112950.1">
    <property type="nucleotide sequence ID" value="NZ_FQZY01000081.1"/>
</dbReference>
<proteinExistence type="predicted"/>
<evidence type="ECO:0000313" key="2">
    <source>
        <dbReference type="EMBL" id="SHK74723.1"/>
    </source>
</evidence>
<sequence>MKKAFCNEFYKGRHAYVWAIPLAFICITILWQVFCNQNLKSEELAYGYTYLLYQFPVMNSLMMPLMIAVLASRLCDMEIKGDTIKQLYTLQSRKAFYDSKFFHEAFFLLLFVIGECAIICLCGTIYHYTDNLNMIAFGQFGAVTFVVGLVILMLQHFLSLTFTNQIIPLIIGLAGSFLGLFAMFLPHTVSRWIIYSYFAEFQTAKMSWDSNTREIWFTPLSFPHLKFVLLIILGVVLFIISQKIFAKKEV</sequence>
<feature type="transmembrane region" description="Helical" evidence="1">
    <location>
        <begin position="106"/>
        <end position="128"/>
    </location>
</feature>
<feature type="transmembrane region" description="Helical" evidence="1">
    <location>
        <begin position="166"/>
        <end position="185"/>
    </location>
</feature>
<dbReference type="AlphaFoldDB" id="A0A1M6UZU0"/>
<reference evidence="2 3" key="1">
    <citation type="submission" date="2016-11" db="EMBL/GenBank/DDBJ databases">
        <authorList>
            <person name="Jaros S."/>
            <person name="Januszkiewicz K."/>
            <person name="Wedrychowicz H."/>
        </authorList>
    </citation>
    <scope>NUCLEOTIDE SEQUENCE [LARGE SCALE GENOMIC DNA]</scope>
    <source>
        <strain evidence="2 3">DSM 15480</strain>
    </source>
</reference>
<keyword evidence="3" id="KW-1185">Reference proteome</keyword>
<dbReference type="OrthoDB" id="3190532at2"/>
<dbReference type="EMBL" id="FQZY01000081">
    <property type="protein sequence ID" value="SHK74723.1"/>
    <property type="molecule type" value="Genomic_DNA"/>
</dbReference>
<accession>A0A1M6UZU0</accession>
<keyword evidence="1" id="KW-0812">Transmembrane</keyword>